<evidence type="ECO:0000313" key="1">
    <source>
        <dbReference type="EMBL" id="MBW9092764.1"/>
    </source>
</evidence>
<comment type="caution">
    <text evidence="1">The sequence shown here is derived from an EMBL/GenBank/DDBJ whole genome shotgun (WGS) entry which is preliminary data.</text>
</comment>
<proteinExistence type="predicted"/>
<accession>A0ABS7HIL7</accession>
<reference evidence="1 2" key="1">
    <citation type="journal article" date="2021" name="MBio">
        <title>Poor Competitiveness of Bradyrhizobium in Pigeon Pea Root Colonization in Indian Soils.</title>
        <authorList>
            <person name="Chalasani D."/>
            <person name="Basu A."/>
            <person name="Pullabhotla S.V.S.R.N."/>
            <person name="Jorrin B."/>
            <person name="Neal A.L."/>
            <person name="Poole P.S."/>
            <person name="Podile A.R."/>
            <person name="Tkacz A."/>
        </authorList>
    </citation>
    <scope>NUCLEOTIDE SEQUENCE [LARGE SCALE GENOMIC DNA]</scope>
    <source>
        <strain evidence="1 2">HU14</strain>
    </source>
</reference>
<name>A0ABS7HIL7_9MICO</name>
<dbReference type="RefSeq" id="WP_220299494.1">
    <property type="nucleotide sequence ID" value="NZ_JAEUAW010000002.1"/>
</dbReference>
<dbReference type="Proteomes" id="UP001196843">
    <property type="component" value="Unassembled WGS sequence"/>
</dbReference>
<keyword evidence="2" id="KW-1185">Reference proteome</keyword>
<organism evidence="1 2">
    <name type="scientific">Microbacterium jejuense</name>
    <dbReference type="NCBI Taxonomy" id="1263637"/>
    <lineage>
        <taxon>Bacteria</taxon>
        <taxon>Bacillati</taxon>
        <taxon>Actinomycetota</taxon>
        <taxon>Actinomycetes</taxon>
        <taxon>Micrococcales</taxon>
        <taxon>Microbacteriaceae</taxon>
        <taxon>Microbacterium</taxon>
    </lineage>
</organism>
<gene>
    <name evidence="1" type="ORF">JNB62_03605</name>
</gene>
<dbReference type="EMBL" id="JAEUAW010000002">
    <property type="protein sequence ID" value="MBW9092764.1"/>
    <property type="molecule type" value="Genomic_DNA"/>
</dbReference>
<evidence type="ECO:0000313" key="2">
    <source>
        <dbReference type="Proteomes" id="UP001196843"/>
    </source>
</evidence>
<protein>
    <submittedName>
        <fullName evidence="1">Uncharacterized protein</fullName>
    </submittedName>
</protein>
<sequence length="102" mass="10721">MTPYAAGDPASHQLAIVTRELSRLVERLEDAAALARRLSGETAWQAKAATAFHERADIWAAAVATLPGLAESACQAAAHARDRAAFLESARAVSLQIAGSRP</sequence>